<evidence type="ECO:0000313" key="4">
    <source>
        <dbReference type="Proteomes" id="UP000248745"/>
    </source>
</evidence>
<keyword evidence="4" id="KW-1185">Reference proteome</keyword>
<organism evidence="3 4">
    <name type="scientific">Taibaiella soli</name>
    <dbReference type="NCBI Taxonomy" id="1649169"/>
    <lineage>
        <taxon>Bacteria</taxon>
        <taxon>Pseudomonadati</taxon>
        <taxon>Bacteroidota</taxon>
        <taxon>Chitinophagia</taxon>
        <taxon>Chitinophagales</taxon>
        <taxon>Chitinophagaceae</taxon>
        <taxon>Taibaiella</taxon>
    </lineage>
</organism>
<dbReference type="AlphaFoldDB" id="A0A2W2AFA4"/>
<dbReference type="Proteomes" id="UP000248745">
    <property type="component" value="Unassembled WGS sequence"/>
</dbReference>
<dbReference type="SUPFAM" id="SSF52499">
    <property type="entry name" value="Isochorismatase-like hydrolases"/>
    <property type="match status" value="1"/>
</dbReference>
<dbReference type="Pfam" id="PF00857">
    <property type="entry name" value="Isochorismatase"/>
    <property type="match status" value="1"/>
</dbReference>
<sequence length="201" mass="21866">MSENTTLNKLKQSMSMQNKTVLLVMDIQKGILSRLPESASLMTKVEQAVAAARGAGVPVVFVRLCFRKGHPEVNAANRLFGPMKGQADLFIEGHETTEMPDSITPKEGEVIVNKKRISGFAGSDLEMILRGYGAENLVMLGLSTSGIVLSTLREALDKDYAVTVLEDACADNKEGMHQFLTQTLFPSYANVTTVDAWAKSL</sequence>
<evidence type="ECO:0000313" key="3">
    <source>
        <dbReference type="EMBL" id="PZF72242.1"/>
    </source>
</evidence>
<name>A0A2W2AFA4_9BACT</name>
<proteinExistence type="predicted"/>
<evidence type="ECO:0000259" key="2">
    <source>
        <dbReference type="Pfam" id="PF00857"/>
    </source>
</evidence>
<dbReference type="InterPro" id="IPR036380">
    <property type="entry name" value="Isochorismatase-like_sf"/>
</dbReference>
<dbReference type="EMBL" id="QKTW01000019">
    <property type="protein sequence ID" value="PZF72242.1"/>
    <property type="molecule type" value="Genomic_DNA"/>
</dbReference>
<dbReference type="PANTHER" id="PTHR43540:SF1">
    <property type="entry name" value="ISOCHORISMATASE HYDROLASE"/>
    <property type="match status" value="1"/>
</dbReference>
<dbReference type="GO" id="GO:0016787">
    <property type="term" value="F:hydrolase activity"/>
    <property type="evidence" value="ECO:0007669"/>
    <property type="project" value="UniProtKB-KW"/>
</dbReference>
<gene>
    <name evidence="3" type="ORF">DN068_15040</name>
</gene>
<comment type="caution">
    <text evidence="3">The sequence shown here is derived from an EMBL/GenBank/DDBJ whole genome shotgun (WGS) entry which is preliminary data.</text>
</comment>
<dbReference type="Gene3D" id="3.40.50.850">
    <property type="entry name" value="Isochorismatase-like"/>
    <property type="match status" value="1"/>
</dbReference>
<accession>A0A2W2AFA4</accession>
<keyword evidence="1 3" id="KW-0378">Hydrolase</keyword>
<reference evidence="3 4" key="1">
    <citation type="submission" date="2018-06" db="EMBL/GenBank/DDBJ databases">
        <title>Mucibacter soli gen. nov., sp. nov., a new member of the family Chitinophagaceae producing mucin.</title>
        <authorList>
            <person name="Kim M.-K."/>
            <person name="Park S."/>
            <person name="Kim T.-S."/>
            <person name="Joung Y."/>
            <person name="Han J.-H."/>
            <person name="Kim S.B."/>
        </authorList>
    </citation>
    <scope>NUCLEOTIDE SEQUENCE [LARGE SCALE GENOMIC DNA]</scope>
    <source>
        <strain evidence="3 4">R1-15</strain>
    </source>
</reference>
<evidence type="ECO:0000256" key="1">
    <source>
        <dbReference type="ARBA" id="ARBA00022801"/>
    </source>
</evidence>
<dbReference type="PANTHER" id="PTHR43540">
    <property type="entry name" value="PEROXYUREIDOACRYLATE/UREIDOACRYLATE AMIDOHYDROLASE-RELATED"/>
    <property type="match status" value="1"/>
</dbReference>
<dbReference type="InterPro" id="IPR050272">
    <property type="entry name" value="Isochorismatase-like_hydrls"/>
</dbReference>
<feature type="domain" description="Isochorismatase-like" evidence="2">
    <location>
        <begin position="20"/>
        <end position="195"/>
    </location>
</feature>
<dbReference type="InterPro" id="IPR000868">
    <property type="entry name" value="Isochorismatase-like_dom"/>
</dbReference>
<dbReference type="CDD" id="cd00431">
    <property type="entry name" value="cysteine_hydrolases"/>
    <property type="match status" value="1"/>
</dbReference>
<protein>
    <submittedName>
        <fullName evidence="3">Cysteine hydrolase</fullName>
    </submittedName>
</protein>